<dbReference type="EMBL" id="CP097509">
    <property type="protein sequence ID" value="URE14862.1"/>
    <property type="molecule type" value="Genomic_DNA"/>
</dbReference>
<dbReference type="AlphaFoldDB" id="A0A9E7GMK1"/>
<protein>
    <submittedName>
        <fullName evidence="1">Uncharacterized protein</fullName>
    </submittedName>
</protein>
<sequence>MLISCYPKCFGNSLMINCNYWLQEWQSDAIYSPAVETFLYQVPEEYALLQNNEVVPGGLLQTKQRMTSIVARMFVKMTPQLLMVLILEGVISISFQQQSAEWVGCRLRQLDEKWAS</sequence>
<dbReference type="OrthoDB" id="10251073at2759"/>
<name>A0A9E7GMK1_9LILI</name>
<reference evidence="1" key="1">
    <citation type="submission" date="2022-05" db="EMBL/GenBank/DDBJ databases">
        <title>The Musa troglodytarum L. genome provides insights into the mechanism of non-climacteric behaviour and enrichment of carotenoids.</title>
        <authorList>
            <person name="Wang J."/>
        </authorList>
    </citation>
    <scope>NUCLEOTIDE SEQUENCE</scope>
    <source>
        <tissue evidence="1">Leaf</tissue>
    </source>
</reference>
<dbReference type="EMBL" id="CP097509">
    <property type="protein sequence ID" value="URE14869.1"/>
    <property type="molecule type" value="Genomic_DNA"/>
</dbReference>
<keyword evidence="2" id="KW-1185">Reference proteome</keyword>
<organism evidence="1 2">
    <name type="scientific">Musa troglodytarum</name>
    <name type="common">fe'i banana</name>
    <dbReference type="NCBI Taxonomy" id="320322"/>
    <lineage>
        <taxon>Eukaryota</taxon>
        <taxon>Viridiplantae</taxon>
        <taxon>Streptophyta</taxon>
        <taxon>Embryophyta</taxon>
        <taxon>Tracheophyta</taxon>
        <taxon>Spermatophyta</taxon>
        <taxon>Magnoliopsida</taxon>
        <taxon>Liliopsida</taxon>
        <taxon>Zingiberales</taxon>
        <taxon>Musaceae</taxon>
        <taxon>Musa</taxon>
    </lineage>
</organism>
<proteinExistence type="predicted"/>
<dbReference type="Proteomes" id="UP001055439">
    <property type="component" value="Chromosome 7"/>
</dbReference>
<accession>A0A9E7GMK1</accession>
<gene>
    <name evidence="1" type="ORF">MUK42_33837</name>
</gene>
<evidence type="ECO:0000313" key="1">
    <source>
        <dbReference type="EMBL" id="URE14862.1"/>
    </source>
</evidence>
<evidence type="ECO:0000313" key="2">
    <source>
        <dbReference type="Proteomes" id="UP001055439"/>
    </source>
</evidence>